<comment type="similarity">
    <text evidence="1">Belongs to the peptidase S8 family.</text>
</comment>
<keyword evidence="6" id="KW-0325">Glycoprotein</keyword>
<keyword evidence="3" id="KW-0732">Signal</keyword>
<dbReference type="InterPro" id="IPR041469">
    <property type="entry name" value="Subtilisin-like_FN3"/>
</dbReference>
<evidence type="ECO:0000313" key="9">
    <source>
        <dbReference type="EMBL" id="MQM06409.1"/>
    </source>
</evidence>
<evidence type="ECO:0000256" key="3">
    <source>
        <dbReference type="ARBA" id="ARBA00022729"/>
    </source>
</evidence>
<dbReference type="EMBL" id="NMUH01003617">
    <property type="protein sequence ID" value="MQM06409.1"/>
    <property type="molecule type" value="Genomic_DNA"/>
</dbReference>
<keyword evidence="4" id="KW-0378">Hydrolase</keyword>
<accession>A0A843WA55</accession>
<dbReference type="PANTHER" id="PTHR10795">
    <property type="entry name" value="PROPROTEIN CONVERTASE SUBTILISIN/KEXIN"/>
    <property type="match status" value="1"/>
</dbReference>
<dbReference type="CDD" id="cd02120">
    <property type="entry name" value="PA_subtilisin_like"/>
    <property type="match status" value="1"/>
</dbReference>
<dbReference type="InterPro" id="IPR000209">
    <property type="entry name" value="Peptidase_S8/S53_dom"/>
</dbReference>
<dbReference type="InterPro" id="IPR023828">
    <property type="entry name" value="Peptidase_S8_Ser-AS"/>
</dbReference>
<dbReference type="Gene3D" id="3.50.30.30">
    <property type="match status" value="1"/>
</dbReference>
<dbReference type="PROSITE" id="PS00138">
    <property type="entry name" value="SUBTILASE_SER"/>
    <property type="match status" value="1"/>
</dbReference>
<dbReference type="InterPro" id="IPR036852">
    <property type="entry name" value="Peptidase_S8/S53_dom_sf"/>
</dbReference>
<feature type="domain" description="Subtilisin-like protease fibronectin type-III" evidence="8">
    <location>
        <begin position="319"/>
        <end position="415"/>
    </location>
</feature>
<evidence type="ECO:0008006" key="11">
    <source>
        <dbReference type="Google" id="ProtNLM"/>
    </source>
</evidence>
<dbReference type="GO" id="GO:0004252">
    <property type="term" value="F:serine-type endopeptidase activity"/>
    <property type="evidence" value="ECO:0007669"/>
    <property type="project" value="InterPro"/>
</dbReference>
<keyword evidence="2" id="KW-0645">Protease</keyword>
<proteinExistence type="inferred from homology"/>
<dbReference type="GO" id="GO:0006508">
    <property type="term" value="P:proteolysis"/>
    <property type="evidence" value="ECO:0007669"/>
    <property type="project" value="UniProtKB-KW"/>
</dbReference>
<evidence type="ECO:0000256" key="6">
    <source>
        <dbReference type="ARBA" id="ARBA00023180"/>
    </source>
</evidence>
<name>A0A843WA55_COLES</name>
<dbReference type="SUPFAM" id="SSF52025">
    <property type="entry name" value="PA domain"/>
    <property type="match status" value="1"/>
</dbReference>
<reference evidence="9" key="1">
    <citation type="submission" date="2017-07" db="EMBL/GenBank/DDBJ databases">
        <title>Taro Niue Genome Assembly and Annotation.</title>
        <authorList>
            <person name="Atibalentja N."/>
            <person name="Keating K."/>
            <person name="Fields C.J."/>
        </authorList>
    </citation>
    <scope>NUCLEOTIDE SEQUENCE</scope>
    <source>
        <strain evidence="9">Niue_2</strain>
        <tissue evidence="9">Leaf</tissue>
    </source>
</reference>
<sequence length="421" mass="45163">MDRDFPAFVKLGDGLNITGISLYGGRRSLSTRRQYPLVYLGGDGSADHRKSQCLEGALKPDDVAGKIVLCDEGFVPREKKGYVVKQAGALGMILANALGEELTADSHLLPAVNVGAAEGKAIKEYVKGSPRPTATLAFAGTRLGLRPSPVVAKFSSRGPNILTSEILKPDVVGPGVNILAAWSGAASPSAMPEDHRRFRFNIISGTSMSCPHVAALLRARHPNWKPAAIRSALMTTAYVHDNTLQPLKDAATGAASTHYAHGAGHINPSKALDPGLVYDLGRQDYINFLCTLKLTPYQLKIFTRSSNESCRHALASPGDLNYPAISASLPASSQLTVHRTVTNIAAPVSTYHVSISPFKGAAVEVEPSTLRFTRKKQKLQYSVTFIAKSPQQTSPEFGALIWTDRTHMVRSPVVITYPATV</sequence>
<dbReference type="Gene3D" id="2.60.40.2310">
    <property type="match status" value="1"/>
</dbReference>
<dbReference type="Proteomes" id="UP000652761">
    <property type="component" value="Unassembled WGS sequence"/>
</dbReference>
<evidence type="ECO:0000256" key="2">
    <source>
        <dbReference type="ARBA" id="ARBA00022670"/>
    </source>
</evidence>
<dbReference type="Pfam" id="PF00082">
    <property type="entry name" value="Peptidase_S8"/>
    <property type="match status" value="1"/>
</dbReference>
<dbReference type="Pfam" id="PF17766">
    <property type="entry name" value="fn3_6"/>
    <property type="match status" value="1"/>
</dbReference>
<organism evidence="9 10">
    <name type="scientific">Colocasia esculenta</name>
    <name type="common">Wild taro</name>
    <name type="synonym">Arum esculentum</name>
    <dbReference type="NCBI Taxonomy" id="4460"/>
    <lineage>
        <taxon>Eukaryota</taxon>
        <taxon>Viridiplantae</taxon>
        <taxon>Streptophyta</taxon>
        <taxon>Embryophyta</taxon>
        <taxon>Tracheophyta</taxon>
        <taxon>Spermatophyta</taxon>
        <taxon>Magnoliopsida</taxon>
        <taxon>Liliopsida</taxon>
        <taxon>Araceae</taxon>
        <taxon>Aroideae</taxon>
        <taxon>Colocasieae</taxon>
        <taxon>Colocasia</taxon>
    </lineage>
</organism>
<evidence type="ECO:0000256" key="5">
    <source>
        <dbReference type="ARBA" id="ARBA00022825"/>
    </source>
</evidence>
<dbReference type="OrthoDB" id="206201at2759"/>
<comment type="caution">
    <text evidence="9">The sequence shown here is derived from an EMBL/GenBank/DDBJ whole genome shotgun (WGS) entry which is preliminary data.</text>
</comment>
<dbReference type="FunFam" id="3.50.30.30:FF:000005">
    <property type="entry name" value="subtilisin-like protease SBT1.5"/>
    <property type="match status" value="1"/>
</dbReference>
<dbReference type="Gene3D" id="3.40.50.200">
    <property type="entry name" value="Peptidase S8/S53 domain"/>
    <property type="match status" value="1"/>
</dbReference>
<dbReference type="InterPro" id="IPR046450">
    <property type="entry name" value="PA_dom_sf"/>
</dbReference>
<evidence type="ECO:0000256" key="4">
    <source>
        <dbReference type="ARBA" id="ARBA00022801"/>
    </source>
</evidence>
<feature type="domain" description="Peptidase S8/S53" evidence="7">
    <location>
        <begin position="119"/>
        <end position="252"/>
    </location>
</feature>
<keyword evidence="5" id="KW-0720">Serine protease</keyword>
<protein>
    <recommendedName>
        <fullName evidence="11">Subtilisin-like protease</fullName>
    </recommendedName>
</protein>
<evidence type="ECO:0000259" key="7">
    <source>
        <dbReference type="Pfam" id="PF00082"/>
    </source>
</evidence>
<gene>
    <name evidence="9" type="ORF">Taro_039230</name>
</gene>
<dbReference type="AlphaFoldDB" id="A0A843WA55"/>
<dbReference type="InterPro" id="IPR045051">
    <property type="entry name" value="SBT"/>
</dbReference>
<keyword evidence="10" id="KW-1185">Reference proteome</keyword>
<evidence type="ECO:0000313" key="10">
    <source>
        <dbReference type="Proteomes" id="UP000652761"/>
    </source>
</evidence>
<dbReference type="SUPFAM" id="SSF52743">
    <property type="entry name" value="Subtilisin-like"/>
    <property type="match status" value="1"/>
</dbReference>
<evidence type="ECO:0000259" key="8">
    <source>
        <dbReference type="Pfam" id="PF17766"/>
    </source>
</evidence>
<evidence type="ECO:0000256" key="1">
    <source>
        <dbReference type="ARBA" id="ARBA00011073"/>
    </source>
</evidence>